<dbReference type="AlphaFoldDB" id="A0A0Q3HHE7"/>
<dbReference type="EMBL" id="CM000880">
    <property type="protein sequence ID" value="KQK21949.1"/>
    <property type="molecule type" value="Genomic_DNA"/>
</dbReference>
<dbReference type="EnsemblPlants" id="PNT77525">
    <property type="protein sequence ID" value="PNT77525"/>
    <property type="gene ID" value="BRADI_1g64155v3"/>
</dbReference>
<dbReference type="InParanoid" id="A0A0Q3HHE7"/>
<evidence type="ECO:0000313" key="4">
    <source>
        <dbReference type="Proteomes" id="UP000008810"/>
    </source>
</evidence>
<reference evidence="2" key="2">
    <citation type="submission" date="2017-06" db="EMBL/GenBank/DDBJ databases">
        <title>WGS assembly of Brachypodium distachyon.</title>
        <authorList>
            <consortium name="The International Brachypodium Initiative"/>
            <person name="Lucas S."/>
            <person name="Harmon-Smith M."/>
            <person name="Lail K."/>
            <person name="Tice H."/>
            <person name="Grimwood J."/>
            <person name="Bruce D."/>
            <person name="Barry K."/>
            <person name="Shu S."/>
            <person name="Lindquist E."/>
            <person name="Wang M."/>
            <person name="Pitluck S."/>
            <person name="Vogel J.P."/>
            <person name="Garvin D.F."/>
            <person name="Mockler T.C."/>
            <person name="Schmutz J."/>
            <person name="Rokhsar D."/>
            <person name="Bevan M.W."/>
        </authorList>
    </citation>
    <scope>NUCLEOTIDE SEQUENCE</scope>
    <source>
        <strain evidence="2">Bd21</strain>
    </source>
</reference>
<evidence type="ECO:0000313" key="2">
    <source>
        <dbReference type="EMBL" id="KQK21949.1"/>
    </source>
</evidence>
<reference evidence="2 3" key="1">
    <citation type="journal article" date="2010" name="Nature">
        <title>Genome sequencing and analysis of the model grass Brachypodium distachyon.</title>
        <authorList>
            <consortium name="International Brachypodium Initiative"/>
        </authorList>
    </citation>
    <scope>NUCLEOTIDE SEQUENCE [LARGE SCALE GENOMIC DNA]</scope>
    <source>
        <strain evidence="2 3">Bd21</strain>
    </source>
</reference>
<dbReference type="Proteomes" id="UP000008810">
    <property type="component" value="Chromosome 1"/>
</dbReference>
<dbReference type="EMBL" id="CM000880">
    <property type="protein sequence ID" value="PNT77525.1"/>
    <property type="molecule type" value="Genomic_DNA"/>
</dbReference>
<gene>
    <name evidence="2" type="ORF">BRADI_1g64155v3</name>
</gene>
<name>A0A0Q3HHE7_BRADI</name>
<accession>A0A0Q3HHE7</accession>
<reference evidence="3" key="3">
    <citation type="submission" date="2018-08" db="UniProtKB">
        <authorList>
            <consortium name="EnsemblPlants"/>
        </authorList>
    </citation>
    <scope>IDENTIFICATION</scope>
    <source>
        <strain evidence="3">cv. Bd21</strain>
    </source>
</reference>
<feature type="compositionally biased region" description="Low complexity" evidence="1">
    <location>
        <begin position="9"/>
        <end position="20"/>
    </location>
</feature>
<dbReference type="Gramene" id="KQK21949">
    <property type="protein sequence ID" value="KQK21949"/>
    <property type="gene ID" value="BRADI_1g64155v3"/>
</dbReference>
<organism evidence="2">
    <name type="scientific">Brachypodium distachyon</name>
    <name type="common">Purple false brome</name>
    <name type="synonym">Trachynia distachya</name>
    <dbReference type="NCBI Taxonomy" id="15368"/>
    <lineage>
        <taxon>Eukaryota</taxon>
        <taxon>Viridiplantae</taxon>
        <taxon>Streptophyta</taxon>
        <taxon>Embryophyta</taxon>
        <taxon>Tracheophyta</taxon>
        <taxon>Spermatophyta</taxon>
        <taxon>Magnoliopsida</taxon>
        <taxon>Liliopsida</taxon>
        <taxon>Poales</taxon>
        <taxon>Poaceae</taxon>
        <taxon>BOP clade</taxon>
        <taxon>Pooideae</taxon>
        <taxon>Stipodae</taxon>
        <taxon>Brachypodieae</taxon>
        <taxon>Brachypodium</taxon>
    </lineage>
</organism>
<evidence type="ECO:0000256" key="1">
    <source>
        <dbReference type="SAM" id="MobiDB-lite"/>
    </source>
</evidence>
<feature type="compositionally biased region" description="Low complexity" evidence="1">
    <location>
        <begin position="84"/>
        <end position="99"/>
    </location>
</feature>
<feature type="region of interest" description="Disordered" evidence="1">
    <location>
        <begin position="1"/>
        <end position="116"/>
    </location>
</feature>
<dbReference type="EnsemblPlants" id="KQK21949">
    <property type="protein sequence ID" value="KQK21949"/>
    <property type="gene ID" value="BRADI_1g64155v3"/>
</dbReference>
<keyword evidence="4" id="KW-1185">Reference proteome</keyword>
<protein>
    <submittedName>
        <fullName evidence="2 3">Uncharacterized protein</fullName>
    </submittedName>
</protein>
<proteinExistence type="predicted"/>
<evidence type="ECO:0000313" key="3">
    <source>
        <dbReference type="EnsemblPlants" id="KQK21949"/>
    </source>
</evidence>
<sequence>MPPAPSAHTTQAKQSKSTSSGPQPQLPIYAALPAAPTHLITSSPKEPLNRTAARGGRRWRRAARASAVLRWRGPTLRQPTLAGRRSSSSAKKSSALSARVADENLTDSSSREHPPR</sequence>
<dbReference type="Gramene" id="PNT77525">
    <property type="protein sequence ID" value="PNT77525"/>
    <property type="gene ID" value="BRADI_1g64155v3"/>
</dbReference>